<dbReference type="InterPro" id="IPR013976">
    <property type="entry name" value="HDOD"/>
</dbReference>
<dbReference type="Pfam" id="PF08668">
    <property type="entry name" value="HDOD"/>
    <property type="match status" value="1"/>
</dbReference>
<dbReference type="EMBL" id="CP003060">
    <property type="protein sequence ID" value="AEP28688.1"/>
    <property type="molecule type" value="Genomic_DNA"/>
</dbReference>
<feature type="domain" description="HDOD" evidence="2">
    <location>
        <begin position="200"/>
        <end position="389"/>
    </location>
</feature>
<dbReference type="PANTHER" id="PTHR33525:SF4">
    <property type="entry name" value="CYCLIC DI-GMP PHOSPHODIESTERASE CDGJ"/>
    <property type="match status" value="1"/>
</dbReference>
<name>G4QJM8_GLANF</name>
<dbReference type="PIRSF" id="PIRSF003180">
    <property type="entry name" value="DiGMPpdiest_YuxH"/>
    <property type="match status" value="1"/>
</dbReference>
<dbReference type="PROSITE" id="PS51833">
    <property type="entry name" value="HDOD"/>
    <property type="match status" value="1"/>
</dbReference>
<organism evidence="3 4">
    <name type="scientific">Glaciecola nitratireducens (strain JCM 12485 / KCTC 12276 / FR1064)</name>
    <dbReference type="NCBI Taxonomy" id="1085623"/>
    <lineage>
        <taxon>Bacteria</taxon>
        <taxon>Pseudomonadati</taxon>
        <taxon>Pseudomonadota</taxon>
        <taxon>Gammaproteobacteria</taxon>
        <taxon>Alteromonadales</taxon>
        <taxon>Alteromonadaceae</taxon>
        <taxon>Brumicola</taxon>
    </lineage>
</organism>
<dbReference type="Proteomes" id="UP000009282">
    <property type="component" value="Chromosome"/>
</dbReference>
<dbReference type="Gene3D" id="3.20.20.450">
    <property type="entry name" value="EAL domain"/>
    <property type="match status" value="1"/>
</dbReference>
<dbReference type="Pfam" id="PF00563">
    <property type="entry name" value="EAL"/>
    <property type="match status" value="1"/>
</dbReference>
<dbReference type="InterPro" id="IPR035919">
    <property type="entry name" value="EAL_sf"/>
</dbReference>
<accession>G4QJM8</accession>
<dbReference type="InterPro" id="IPR001633">
    <property type="entry name" value="EAL_dom"/>
</dbReference>
<dbReference type="InterPro" id="IPR014408">
    <property type="entry name" value="dGMP_Pdiesterase_EAL/HD-GYP"/>
</dbReference>
<protein>
    <submittedName>
        <fullName evidence="3">EAL domain protein</fullName>
    </submittedName>
</protein>
<dbReference type="Gene3D" id="1.10.3210.10">
    <property type="entry name" value="Hypothetical protein af1432"/>
    <property type="match status" value="1"/>
</dbReference>
<dbReference type="PROSITE" id="PS50883">
    <property type="entry name" value="EAL"/>
    <property type="match status" value="1"/>
</dbReference>
<dbReference type="OrthoDB" id="9804751at2"/>
<dbReference type="PANTHER" id="PTHR33525">
    <property type="match status" value="1"/>
</dbReference>
<proteinExistence type="predicted"/>
<dbReference type="STRING" id="1085623.GNIT_0534"/>
<dbReference type="SUPFAM" id="SSF141868">
    <property type="entry name" value="EAL domain-like"/>
    <property type="match status" value="1"/>
</dbReference>
<gene>
    <name evidence="3" type="ordered locus">GNIT_0534</name>
</gene>
<dbReference type="InterPro" id="IPR052340">
    <property type="entry name" value="RNase_Y/CdgJ"/>
</dbReference>
<dbReference type="HOGENOM" id="CLU_044951_2_0_6"/>
<dbReference type="SUPFAM" id="SSF109604">
    <property type="entry name" value="HD-domain/PDEase-like"/>
    <property type="match status" value="1"/>
</dbReference>
<sequence length="409" mass="46355">MFAYVARQAIYDSEKRVFAYELLFRDGVKNCFPDISPDEATSSMLAGSHLSVGVESITGNKPAFINFHQDTLLYRFPSTLDPLNVVIEIVETVKVTSELIKACEHIRDLGYQIALDDFDFSKQWDAIMHLVSYIKLEVDLVNLDDPIVIQTLADFKKQGKTLLAEKVETHDEFERFKGAGFDYFQGYFLSRPEVIKHKDIELSTTSVAELVGISVSEEFDIEKVNKVFEKDVGLTFKLMRFINNPMFNKRQKIETLGHALKYLGHVELKKFIALLAIANLKGNKPIDLLVTSLVRAHFCKLLATAMGQKEDPPNSFILGLFSKIDALLDTTMVDVLKTLPFSETIVDVLCEVNEEGTLASQYRLCKALDRADWDAIDTISKETKLSISDIFSMHYEAINWANEMKSTFD</sequence>
<reference evidence="3 4" key="1">
    <citation type="journal article" date="2011" name="J. Bacteriol.">
        <title>Complete genome sequence of seawater bacterium Glaciecola nitratireducens FR1064T.</title>
        <authorList>
            <person name="Bian F."/>
            <person name="Qin Q.L."/>
            <person name="Xie B.B."/>
            <person name="Shu Y.L."/>
            <person name="Zhang X.Y."/>
            <person name="Yu Y."/>
            <person name="Chen B."/>
            <person name="Chen X.L."/>
            <person name="Zhou B.C."/>
            <person name="Zhang Y.Z."/>
        </authorList>
    </citation>
    <scope>NUCLEOTIDE SEQUENCE [LARGE SCALE GENOMIC DNA]</scope>
    <source>
        <strain evidence="4">JCM 12485 / KCTC 12276 / FR1064</strain>
    </source>
</reference>
<dbReference type="AlphaFoldDB" id="G4QJM8"/>
<dbReference type="eggNOG" id="COG3434">
    <property type="taxonomic scope" value="Bacteria"/>
</dbReference>
<evidence type="ECO:0000259" key="2">
    <source>
        <dbReference type="PROSITE" id="PS51833"/>
    </source>
</evidence>
<evidence type="ECO:0000313" key="3">
    <source>
        <dbReference type="EMBL" id="AEP28688.1"/>
    </source>
</evidence>
<dbReference type="KEGG" id="gni:GNIT_0534"/>
<feature type="domain" description="EAL" evidence="1">
    <location>
        <begin position="1"/>
        <end position="206"/>
    </location>
</feature>
<dbReference type="RefSeq" id="WP_014107565.1">
    <property type="nucleotide sequence ID" value="NC_016041.1"/>
</dbReference>
<evidence type="ECO:0000313" key="4">
    <source>
        <dbReference type="Proteomes" id="UP000009282"/>
    </source>
</evidence>
<keyword evidence="4" id="KW-1185">Reference proteome</keyword>
<evidence type="ECO:0000259" key="1">
    <source>
        <dbReference type="PROSITE" id="PS50883"/>
    </source>
</evidence>